<proteinExistence type="inferred from homology"/>
<feature type="coiled-coil region" evidence="7">
    <location>
        <begin position="919"/>
        <end position="995"/>
    </location>
</feature>
<dbReference type="GO" id="GO:0007015">
    <property type="term" value="P:actin filament organization"/>
    <property type="evidence" value="ECO:0007669"/>
    <property type="project" value="TreeGrafter"/>
</dbReference>
<feature type="region of interest" description="Actin-binding" evidence="6">
    <location>
        <begin position="723"/>
        <end position="745"/>
    </location>
</feature>
<keyword evidence="2 6" id="KW-0067">ATP-binding</keyword>
<dbReference type="EMBL" id="FN648575">
    <property type="protein sequence ID" value="CBN77168.1"/>
    <property type="molecule type" value="Genomic_DNA"/>
</dbReference>
<evidence type="ECO:0000313" key="11">
    <source>
        <dbReference type="Proteomes" id="UP000002630"/>
    </source>
</evidence>
<dbReference type="InterPro" id="IPR000048">
    <property type="entry name" value="IQ_motif_EF-hand-BS"/>
</dbReference>
<dbReference type="EMBL" id="FN649742">
    <property type="protein sequence ID" value="CBN77168.1"/>
    <property type="molecule type" value="Genomic_DNA"/>
</dbReference>
<dbReference type="InterPro" id="IPR002347">
    <property type="entry name" value="SDR_fam"/>
</dbReference>
<feature type="domain" description="Myosin motor" evidence="9">
    <location>
        <begin position="77"/>
        <end position="876"/>
    </location>
</feature>
<dbReference type="STRING" id="2880.D8LLV4"/>
<keyword evidence="4 6" id="KW-0505">Motor protein</keyword>
<dbReference type="SMART" id="SM00015">
    <property type="entry name" value="IQ"/>
    <property type="match status" value="2"/>
</dbReference>
<dbReference type="OrthoDB" id="6108017at2759"/>
<dbReference type="SMART" id="SM00382">
    <property type="entry name" value="AAA"/>
    <property type="match status" value="1"/>
</dbReference>
<evidence type="ECO:0000256" key="3">
    <source>
        <dbReference type="ARBA" id="ARBA00023123"/>
    </source>
</evidence>
<dbReference type="PANTHER" id="PTHR13140:SF845">
    <property type="entry name" value="MYOSIN-LIKE PROTEIN"/>
    <property type="match status" value="1"/>
</dbReference>
<dbReference type="Gene3D" id="1.20.120.720">
    <property type="entry name" value="Myosin VI head, motor domain, U50 subdomain"/>
    <property type="match status" value="1"/>
</dbReference>
<keyword evidence="5 6" id="KW-0009">Actin-binding</keyword>
<dbReference type="InterPro" id="IPR003593">
    <property type="entry name" value="AAA+_ATPase"/>
</dbReference>
<dbReference type="Gene3D" id="1.20.58.530">
    <property type="match status" value="1"/>
</dbReference>
<dbReference type="InterPro" id="IPR027417">
    <property type="entry name" value="P-loop_NTPase"/>
</dbReference>
<dbReference type="Pfam" id="PF00612">
    <property type="entry name" value="IQ"/>
    <property type="match status" value="1"/>
</dbReference>
<dbReference type="Pfam" id="PF00063">
    <property type="entry name" value="Myosin_head"/>
    <property type="match status" value="2"/>
</dbReference>
<dbReference type="PROSITE" id="PS50096">
    <property type="entry name" value="IQ"/>
    <property type="match status" value="2"/>
</dbReference>
<dbReference type="GO" id="GO:0051015">
    <property type="term" value="F:actin filament binding"/>
    <property type="evidence" value="ECO:0007669"/>
    <property type="project" value="TreeGrafter"/>
</dbReference>
<dbReference type="FunCoup" id="D8LLV4">
    <property type="interactions" value="8"/>
</dbReference>
<dbReference type="eggNOG" id="KOG0160">
    <property type="taxonomic scope" value="Eukaryota"/>
</dbReference>
<evidence type="ECO:0000256" key="7">
    <source>
        <dbReference type="SAM" id="Coils"/>
    </source>
</evidence>
<dbReference type="Gene3D" id="3.40.850.10">
    <property type="entry name" value="Kinesin motor domain"/>
    <property type="match status" value="2"/>
</dbReference>
<dbReference type="Gene3D" id="1.20.5.190">
    <property type="match status" value="1"/>
</dbReference>
<feature type="region of interest" description="Disordered" evidence="8">
    <location>
        <begin position="1036"/>
        <end position="1055"/>
    </location>
</feature>
<dbReference type="SUPFAM" id="SSF52540">
    <property type="entry name" value="P-loop containing nucleoside triphosphate hydrolases"/>
    <property type="match status" value="1"/>
</dbReference>
<dbReference type="CDD" id="cd05233">
    <property type="entry name" value="SDR_c"/>
    <property type="match status" value="1"/>
</dbReference>
<evidence type="ECO:0000313" key="10">
    <source>
        <dbReference type="EMBL" id="CBN77168.1"/>
    </source>
</evidence>
<dbReference type="GO" id="GO:0016459">
    <property type="term" value="C:myosin complex"/>
    <property type="evidence" value="ECO:0007669"/>
    <property type="project" value="UniProtKB-KW"/>
</dbReference>
<dbReference type="PRINTS" id="PR00193">
    <property type="entry name" value="MYOSINHEAVY"/>
</dbReference>
<dbReference type="OMA" id="CTINIGH"/>
<dbReference type="InterPro" id="IPR001609">
    <property type="entry name" value="Myosin_head_motor_dom-like"/>
</dbReference>
<evidence type="ECO:0000256" key="6">
    <source>
        <dbReference type="PROSITE-ProRule" id="PRU00782"/>
    </source>
</evidence>
<dbReference type="CDD" id="cd00124">
    <property type="entry name" value="MYSc"/>
    <property type="match status" value="1"/>
</dbReference>
<dbReference type="Gene3D" id="3.40.50.720">
    <property type="entry name" value="NAD(P)-binding Rossmann-like Domain"/>
    <property type="match status" value="1"/>
</dbReference>
<dbReference type="Gene3D" id="1.10.10.820">
    <property type="match status" value="1"/>
</dbReference>
<dbReference type="SUPFAM" id="SSF51735">
    <property type="entry name" value="NAD(P)-binding Rossmann-fold domains"/>
    <property type="match status" value="1"/>
</dbReference>
<keyword evidence="7" id="KW-0175">Coiled coil</keyword>
<dbReference type="Gene3D" id="6.20.240.20">
    <property type="match status" value="1"/>
</dbReference>
<dbReference type="InterPro" id="IPR036961">
    <property type="entry name" value="Kinesin_motor_dom_sf"/>
</dbReference>
<comment type="similarity">
    <text evidence="6">Belongs to the TRAFAC class myosin-kinesin ATPase superfamily. Myosin family.</text>
</comment>
<protein>
    <submittedName>
        <fullName evidence="10">Myosin-like protein</fullName>
    </submittedName>
</protein>
<dbReference type="GO" id="GO:0005524">
    <property type="term" value="F:ATP binding"/>
    <property type="evidence" value="ECO:0007669"/>
    <property type="project" value="UniProtKB-UniRule"/>
</dbReference>
<feature type="compositionally biased region" description="Gly residues" evidence="8">
    <location>
        <begin position="689"/>
        <end position="702"/>
    </location>
</feature>
<evidence type="ECO:0000256" key="8">
    <source>
        <dbReference type="SAM" id="MobiDB-lite"/>
    </source>
</evidence>
<dbReference type="PROSITE" id="PS51456">
    <property type="entry name" value="MYOSIN_MOTOR"/>
    <property type="match status" value="1"/>
</dbReference>
<sequence length="1289" mass="139213">MEEGVKVWAKGGPQLWRKGVVSKRVPDRTGGSSIARITVVLEEGGTAEFAVAADEEEECTDVKLRNVTGQASTLEGAGVEDLTSLTYLHEPTILYSLSQRYESDLIYTGVGPILLAVNPFKRVKLYSDDILAAYRKDGELRHYDPNYDETLAPHVYAIADKAYRNMTAPSNEYEHRSQSILVSGESGAGKTETCKIIMKYLAILGSKTGSTELGTIEQQVLESNPILEAFGNARTVRNDNSSRFGKYIQGMCRLAVLEIVDVDGHALAASHAAFDVDINTIIFDSYGKLTGAQIKTFLLEKVRVVKHSAMERNYHIFYMLAAGASPEQREGWAMGDLRSHQFTSQSGCYDRRDGVLDSELYQELMEAFKVMGFEEEEKASVFRMVAAVLALGDVDFVDRPDAGDGEALTALSEPSRPRLEAAARLLDVSPDRILNALTSRKINAGISNQVTIFLTMEQSRHARDALAKAVYAAMFEWVVGRTNECIEAKQAEVMTEDRIFIGLLDIFGFEIFTNNYFEQFLINYANEVLQQQFNNFVFRQEQEEYEREKIQWTFIEFPDNKDCIDLIDRKPNGIIPTLDEQCLLGRSTDDRFAREMYKKCEGHDRFELAPKMRVDHQFCVRHYAGKVVYSTEGIIDKNRDTLQQEGVDMLLSSGSEFTVLMGEIEAKSTKGKPRRSESGGVPGTAGASSAGGGGGGGSGGGRRVGRRTTIGAKSLGAQFRENLNNLVATVDKTHPHYVRTIKPNDDLQPGNFTYDRIAEQLRNAGVLEVVRVARAGFPVRLGIQEFIDRYGVLAPLVVETAYRNCAQDGGEIDQESERAVCKALVVSIVAKVTKGRANASTEEQFMALCRDVGMQMGLTKVFFQQKAFNSIERLRTAMISNSITKIQTTLRCWLARKKFLRDRKAAVSVQAWVRGEQVRATVGREMQELVRKRKEKEAQEAEAARLVAQEKQKHLEEQALSVRLAELRVQMQDEIDSVKAELKKAKSTVKALQGLNGRKVAVTGALRGCGPAIVKRLLQEGAAVIAADRGMSNEQATAAGLRPADDGDGASAAATTPEADALAEGRLVFFDMGGPGDEDGACRLSSLCVESFGGMDGLVCNTSAPAMLVGDEAGGALPNGGSFGAGSAGGDGIVNPLEDLEPSDWADALTGALTEPMLAVKHALPLLQAACAKGKVSAGGIVNVVCTSLPASGPGLAAVSGAGAISNRETLTAAAGGLAGLTHALALSSGPHVRVNAVSVPEGSGRPAAGMTATARGGRVGKDAASAVTFLLSNRAGSVTGQNLVVDDG</sequence>
<feature type="region of interest" description="Disordered" evidence="8">
    <location>
        <begin position="664"/>
        <end position="706"/>
    </location>
</feature>
<dbReference type="GO" id="GO:0005737">
    <property type="term" value="C:cytoplasm"/>
    <property type="evidence" value="ECO:0007669"/>
    <property type="project" value="TreeGrafter"/>
</dbReference>
<dbReference type="SMART" id="SM00242">
    <property type="entry name" value="MYSc"/>
    <property type="match status" value="1"/>
</dbReference>
<dbReference type="GO" id="GO:0016020">
    <property type="term" value="C:membrane"/>
    <property type="evidence" value="ECO:0007669"/>
    <property type="project" value="TreeGrafter"/>
</dbReference>
<dbReference type="GO" id="GO:0000146">
    <property type="term" value="F:microfilament motor activity"/>
    <property type="evidence" value="ECO:0007669"/>
    <property type="project" value="TreeGrafter"/>
</dbReference>
<dbReference type="PANTHER" id="PTHR13140">
    <property type="entry name" value="MYOSIN"/>
    <property type="match status" value="1"/>
</dbReference>
<accession>D8LLV4</accession>
<reference evidence="10 11" key="1">
    <citation type="journal article" date="2010" name="Nature">
        <title>The Ectocarpus genome and the independent evolution of multicellularity in brown algae.</title>
        <authorList>
            <person name="Cock J.M."/>
            <person name="Sterck L."/>
            <person name="Rouze P."/>
            <person name="Scornet D."/>
            <person name="Allen A.E."/>
            <person name="Amoutzias G."/>
            <person name="Anthouard V."/>
            <person name="Artiguenave F."/>
            <person name="Aury J.M."/>
            <person name="Badger J.H."/>
            <person name="Beszteri B."/>
            <person name="Billiau K."/>
            <person name="Bonnet E."/>
            <person name="Bothwell J.H."/>
            <person name="Bowler C."/>
            <person name="Boyen C."/>
            <person name="Brownlee C."/>
            <person name="Carrano C.J."/>
            <person name="Charrier B."/>
            <person name="Cho G.Y."/>
            <person name="Coelho S.M."/>
            <person name="Collen J."/>
            <person name="Corre E."/>
            <person name="Da Silva C."/>
            <person name="Delage L."/>
            <person name="Delaroque N."/>
            <person name="Dittami S.M."/>
            <person name="Doulbeau S."/>
            <person name="Elias M."/>
            <person name="Farnham G."/>
            <person name="Gachon C.M."/>
            <person name="Gschloessl B."/>
            <person name="Heesch S."/>
            <person name="Jabbari K."/>
            <person name="Jubin C."/>
            <person name="Kawai H."/>
            <person name="Kimura K."/>
            <person name="Kloareg B."/>
            <person name="Kupper F.C."/>
            <person name="Lang D."/>
            <person name="Le Bail A."/>
            <person name="Leblanc C."/>
            <person name="Lerouge P."/>
            <person name="Lohr M."/>
            <person name="Lopez P.J."/>
            <person name="Martens C."/>
            <person name="Maumus F."/>
            <person name="Michel G."/>
            <person name="Miranda-Saavedra D."/>
            <person name="Morales J."/>
            <person name="Moreau H."/>
            <person name="Motomura T."/>
            <person name="Nagasato C."/>
            <person name="Napoli C.A."/>
            <person name="Nelson D.R."/>
            <person name="Nyvall-Collen P."/>
            <person name="Peters A.F."/>
            <person name="Pommier C."/>
            <person name="Potin P."/>
            <person name="Poulain J."/>
            <person name="Quesneville H."/>
            <person name="Read B."/>
            <person name="Rensing S.A."/>
            <person name="Ritter A."/>
            <person name="Rousvoal S."/>
            <person name="Samanta M."/>
            <person name="Samson G."/>
            <person name="Schroeder D.C."/>
            <person name="Segurens B."/>
            <person name="Strittmatter M."/>
            <person name="Tonon T."/>
            <person name="Tregear J.W."/>
            <person name="Valentin K."/>
            <person name="von Dassow P."/>
            <person name="Yamagishi T."/>
            <person name="Van de Peer Y."/>
            <person name="Wincker P."/>
        </authorList>
    </citation>
    <scope>NUCLEOTIDE SEQUENCE [LARGE SCALE GENOMIC DNA]</scope>
    <source>
        <strain evidence="11">Ec32 / CCAP1310/4</strain>
    </source>
</reference>
<keyword evidence="1 6" id="KW-0547">Nucleotide-binding</keyword>
<evidence type="ECO:0000256" key="4">
    <source>
        <dbReference type="ARBA" id="ARBA00023175"/>
    </source>
</evidence>
<keyword evidence="11" id="KW-1185">Reference proteome</keyword>
<name>D8LLV4_ECTSI</name>
<gene>
    <name evidence="10" type="ORF">Esi_0038_0013</name>
</gene>
<evidence type="ECO:0000256" key="1">
    <source>
        <dbReference type="ARBA" id="ARBA00022741"/>
    </source>
</evidence>
<dbReference type="Pfam" id="PF13561">
    <property type="entry name" value="adh_short_C2"/>
    <property type="match status" value="1"/>
</dbReference>
<keyword evidence="3 6" id="KW-0518">Myosin</keyword>
<dbReference type="InParanoid" id="D8LLV4"/>
<organism evidence="10 11">
    <name type="scientific">Ectocarpus siliculosus</name>
    <name type="common">Brown alga</name>
    <name type="synonym">Conferva siliculosa</name>
    <dbReference type="NCBI Taxonomy" id="2880"/>
    <lineage>
        <taxon>Eukaryota</taxon>
        <taxon>Sar</taxon>
        <taxon>Stramenopiles</taxon>
        <taxon>Ochrophyta</taxon>
        <taxon>PX clade</taxon>
        <taxon>Phaeophyceae</taxon>
        <taxon>Ectocarpales</taxon>
        <taxon>Ectocarpaceae</taxon>
        <taxon>Ectocarpus</taxon>
    </lineage>
</organism>
<evidence type="ECO:0000256" key="5">
    <source>
        <dbReference type="ARBA" id="ARBA00023203"/>
    </source>
</evidence>
<evidence type="ECO:0000256" key="2">
    <source>
        <dbReference type="ARBA" id="ARBA00022840"/>
    </source>
</evidence>
<dbReference type="Proteomes" id="UP000002630">
    <property type="component" value="Linkage Group LG17"/>
</dbReference>
<feature type="binding site" evidence="6">
    <location>
        <begin position="184"/>
        <end position="191"/>
    </location>
    <ligand>
        <name>ATP</name>
        <dbReference type="ChEBI" id="CHEBI:30616"/>
    </ligand>
</feature>
<evidence type="ECO:0000259" key="9">
    <source>
        <dbReference type="PROSITE" id="PS51456"/>
    </source>
</evidence>
<dbReference type="InterPro" id="IPR036291">
    <property type="entry name" value="NAD(P)-bd_dom_sf"/>
</dbReference>